<dbReference type="GO" id="GO:0000987">
    <property type="term" value="F:cis-regulatory region sequence-specific DNA binding"/>
    <property type="evidence" value="ECO:0007669"/>
    <property type="project" value="InterPro"/>
</dbReference>
<dbReference type="PANTHER" id="PTHR48019">
    <property type="entry name" value="SERUM RESPONSE FACTOR HOMOLOG"/>
    <property type="match status" value="1"/>
</dbReference>
<protein>
    <recommendedName>
        <fullName evidence="7">MADS-box domain-containing protein</fullName>
    </recommendedName>
</protein>
<dbReference type="EMBL" id="BTGU01000001">
    <property type="protein sequence ID" value="GMN23106.1"/>
    <property type="molecule type" value="Genomic_DNA"/>
</dbReference>
<comment type="caution">
    <text evidence="8">The sequence shown here is derived from an EMBL/GenBank/DDBJ whole genome shotgun (WGS) entry which is preliminary data.</text>
</comment>
<dbReference type="AlphaFoldDB" id="A0AA87ZEC9"/>
<dbReference type="InterPro" id="IPR002100">
    <property type="entry name" value="TF_MADSbox"/>
</dbReference>
<dbReference type="PROSITE" id="PS50066">
    <property type="entry name" value="MADS_BOX_2"/>
    <property type="match status" value="1"/>
</dbReference>
<name>A0AA87ZEC9_FICCA</name>
<keyword evidence="3" id="KW-0238">DNA-binding</keyword>
<dbReference type="PRINTS" id="PR00404">
    <property type="entry name" value="MADSDOMAIN"/>
</dbReference>
<feature type="domain" description="MADS-box" evidence="7">
    <location>
        <begin position="2"/>
        <end position="50"/>
    </location>
</feature>
<feature type="coiled-coil region" evidence="6">
    <location>
        <begin position="88"/>
        <end position="115"/>
    </location>
</feature>
<keyword evidence="5" id="KW-0539">Nucleus</keyword>
<evidence type="ECO:0000256" key="1">
    <source>
        <dbReference type="ARBA" id="ARBA00004123"/>
    </source>
</evidence>
<dbReference type="SMART" id="SM00432">
    <property type="entry name" value="MADS"/>
    <property type="match status" value="1"/>
</dbReference>
<organism evidence="8 9">
    <name type="scientific">Ficus carica</name>
    <name type="common">Common fig</name>
    <dbReference type="NCBI Taxonomy" id="3494"/>
    <lineage>
        <taxon>Eukaryota</taxon>
        <taxon>Viridiplantae</taxon>
        <taxon>Streptophyta</taxon>
        <taxon>Embryophyta</taxon>
        <taxon>Tracheophyta</taxon>
        <taxon>Spermatophyta</taxon>
        <taxon>Magnoliopsida</taxon>
        <taxon>eudicotyledons</taxon>
        <taxon>Gunneridae</taxon>
        <taxon>Pentapetalae</taxon>
        <taxon>rosids</taxon>
        <taxon>fabids</taxon>
        <taxon>Rosales</taxon>
        <taxon>Moraceae</taxon>
        <taxon>Ficeae</taxon>
        <taxon>Ficus</taxon>
    </lineage>
</organism>
<dbReference type="Gene3D" id="3.40.1810.10">
    <property type="entry name" value="Transcription factor, MADS-box"/>
    <property type="match status" value="1"/>
</dbReference>
<keyword evidence="4" id="KW-0804">Transcription</keyword>
<dbReference type="GO" id="GO:0005634">
    <property type="term" value="C:nucleus"/>
    <property type="evidence" value="ECO:0007669"/>
    <property type="project" value="UniProtKB-SubCell"/>
</dbReference>
<dbReference type="GO" id="GO:0046983">
    <property type="term" value="F:protein dimerization activity"/>
    <property type="evidence" value="ECO:0007669"/>
    <property type="project" value="InterPro"/>
</dbReference>
<evidence type="ECO:0000256" key="5">
    <source>
        <dbReference type="ARBA" id="ARBA00023242"/>
    </source>
</evidence>
<dbReference type="GO" id="GO:0045944">
    <property type="term" value="P:positive regulation of transcription by RNA polymerase II"/>
    <property type="evidence" value="ECO:0007669"/>
    <property type="project" value="InterPro"/>
</dbReference>
<keyword evidence="6" id="KW-0175">Coiled coil</keyword>
<proteinExistence type="predicted"/>
<evidence type="ECO:0000313" key="8">
    <source>
        <dbReference type="EMBL" id="GMN23106.1"/>
    </source>
</evidence>
<evidence type="ECO:0000256" key="3">
    <source>
        <dbReference type="ARBA" id="ARBA00023125"/>
    </source>
</evidence>
<dbReference type="InterPro" id="IPR033897">
    <property type="entry name" value="SRF-like_MADS-box"/>
</dbReference>
<keyword evidence="2" id="KW-0805">Transcription regulation</keyword>
<evidence type="ECO:0000259" key="7">
    <source>
        <dbReference type="PROSITE" id="PS50066"/>
    </source>
</evidence>
<reference evidence="8" key="1">
    <citation type="submission" date="2023-07" db="EMBL/GenBank/DDBJ databases">
        <title>draft genome sequence of fig (Ficus carica).</title>
        <authorList>
            <person name="Takahashi T."/>
            <person name="Nishimura K."/>
        </authorList>
    </citation>
    <scope>NUCLEOTIDE SEQUENCE</scope>
</reference>
<evidence type="ECO:0000256" key="4">
    <source>
        <dbReference type="ARBA" id="ARBA00023163"/>
    </source>
</evidence>
<accession>A0AA87ZEC9</accession>
<dbReference type="FunFam" id="3.40.1810.10:FF:000018">
    <property type="entry name" value="agamous-like MADS-box protein AGL80"/>
    <property type="match status" value="1"/>
</dbReference>
<dbReference type="Pfam" id="PF00319">
    <property type="entry name" value="SRF-TF"/>
    <property type="match status" value="1"/>
</dbReference>
<evidence type="ECO:0000256" key="6">
    <source>
        <dbReference type="SAM" id="Coils"/>
    </source>
</evidence>
<dbReference type="SUPFAM" id="SSF55455">
    <property type="entry name" value="SRF-like"/>
    <property type="match status" value="1"/>
</dbReference>
<dbReference type="GO" id="GO:0000981">
    <property type="term" value="F:DNA-binding transcription factor activity, RNA polymerase II-specific"/>
    <property type="evidence" value="ECO:0007669"/>
    <property type="project" value="InterPro"/>
</dbReference>
<gene>
    <name evidence="8" type="ORF">TIFTF001_000005</name>
</gene>
<evidence type="ECO:0000256" key="2">
    <source>
        <dbReference type="ARBA" id="ARBA00023015"/>
    </source>
</evidence>
<dbReference type="InterPro" id="IPR050142">
    <property type="entry name" value="MADS-box/MEF2_TF"/>
</dbReference>
<comment type="subcellular location">
    <subcellularLocation>
        <location evidence="1">Nucleus</location>
    </subcellularLocation>
</comment>
<sequence>MRIRSKVKLSYITNDKERKASFRKRKKGLIKKATELSTLCGVDACAIIYSPYDPKPEVYPSPAGVQQVLTRFKMMSEMDQTKKMVNQESFLLQRIEKANEQLKKLQRDNREKEITQLMYRSLTNEESVLKGLNIQDLNALSWVIDVKLKEIDMRMERLGKRQMQDDYELQLQRDNVMVQQAAMEVMQGSSGENTATVVAAADRPSGFEAAYFANMQSLQPQPQPQWFLDMVKKDQEQMELGGGDIMLPFRESRQ</sequence>
<keyword evidence="9" id="KW-1185">Reference proteome</keyword>
<dbReference type="InterPro" id="IPR036879">
    <property type="entry name" value="TF_MADSbox_sf"/>
</dbReference>
<dbReference type="Proteomes" id="UP001187192">
    <property type="component" value="Unassembled WGS sequence"/>
</dbReference>
<evidence type="ECO:0000313" key="9">
    <source>
        <dbReference type="Proteomes" id="UP001187192"/>
    </source>
</evidence>
<dbReference type="CDD" id="cd00266">
    <property type="entry name" value="MADS_SRF_like"/>
    <property type="match status" value="1"/>
</dbReference>